<dbReference type="AlphaFoldDB" id="A0AAW6T1T7"/>
<comment type="caution">
    <text evidence="1">The sequence shown here is derived from an EMBL/GenBank/DDBJ whole genome shotgun (WGS) entry which is preliminary data.</text>
</comment>
<organism evidence="1 2">
    <name type="scientific">Heyndrickxia oleronia</name>
    <dbReference type="NCBI Taxonomy" id="38875"/>
    <lineage>
        <taxon>Bacteria</taxon>
        <taxon>Bacillati</taxon>
        <taxon>Bacillota</taxon>
        <taxon>Bacilli</taxon>
        <taxon>Bacillales</taxon>
        <taxon>Bacillaceae</taxon>
        <taxon>Heyndrickxia</taxon>
    </lineage>
</organism>
<protein>
    <submittedName>
        <fullName evidence="1">Spore germination protein GerPE</fullName>
    </submittedName>
</protein>
<evidence type="ECO:0000313" key="1">
    <source>
        <dbReference type="EMBL" id="MDH5163508.1"/>
    </source>
</evidence>
<evidence type="ECO:0000313" key="2">
    <source>
        <dbReference type="Proteomes" id="UP001159179"/>
    </source>
</evidence>
<dbReference type="InterPro" id="IPR024496">
    <property type="entry name" value="Spore_germ_GerPE"/>
</dbReference>
<sequence>MDRLLHLFLINNMNMAQRNSFVDDVRINDIFYASNVHIGDSTFLNAYNRVFAVQREKQIYYGYEADYENFANFKEPIPIPPISETLRFNRYNANPNIHVSHVRIIGLSTSAIFHIGSTKKVYLESRVHHTRQLEERSRKPSESVQR</sequence>
<name>A0AAW6T1T7_9BACI</name>
<reference evidence="1" key="1">
    <citation type="submission" date="2023-03" db="EMBL/GenBank/DDBJ databases">
        <title>Bacterial isolates from washroom surfaces on a university campus.</title>
        <authorList>
            <person name="Holman D.B."/>
            <person name="Gzyl K.E."/>
            <person name="Taheri A.E."/>
        </authorList>
    </citation>
    <scope>NUCLEOTIDE SEQUENCE</scope>
    <source>
        <strain evidence="1">RD03</strain>
    </source>
</reference>
<dbReference type="Pfam" id="PF10970">
    <property type="entry name" value="GerPE"/>
    <property type="match status" value="1"/>
</dbReference>
<dbReference type="Proteomes" id="UP001159179">
    <property type="component" value="Unassembled WGS sequence"/>
</dbReference>
<proteinExistence type="predicted"/>
<dbReference type="EMBL" id="JAROYP010000015">
    <property type="protein sequence ID" value="MDH5163508.1"/>
    <property type="molecule type" value="Genomic_DNA"/>
</dbReference>
<accession>A0AAW6T1T7</accession>
<gene>
    <name evidence="1" type="ORF">P5X88_21460</name>
</gene>